<dbReference type="EMBL" id="JDVG02000574">
    <property type="protein sequence ID" value="KFB71226.1"/>
    <property type="molecule type" value="Genomic_DNA"/>
</dbReference>
<dbReference type="InterPro" id="IPR002645">
    <property type="entry name" value="STAS_dom"/>
</dbReference>
<evidence type="ECO:0000313" key="4">
    <source>
        <dbReference type="Proteomes" id="UP000020077"/>
    </source>
</evidence>
<dbReference type="Gene3D" id="3.30.750.24">
    <property type="entry name" value="STAS domain"/>
    <property type="match status" value="2"/>
</dbReference>
<proteinExistence type="predicted"/>
<comment type="caution">
    <text evidence="3">The sequence shown here is derived from an EMBL/GenBank/DDBJ whole genome shotgun (WGS) entry which is preliminary data.</text>
</comment>
<reference evidence="3 4" key="1">
    <citation type="submission" date="2014-02" db="EMBL/GenBank/DDBJ databases">
        <title>Expanding our view of genomic diversity in Candidatus Accumulibacter clades.</title>
        <authorList>
            <person name="Skennerton C.T."/>
            <person name="Barr J.J."/>
            <person name="Slater F.R."/>
            <person name="Bond P.L."/>
            <person name="Tyson G.W."/>
        </authorList>
    </citation>
    <scope>NUCLEOTIDE SEQUENCE [LARGE SCALE GENOMIC DNA]</scope>
    <source>
        <strain evidence="4">BA-91</strain>
    </source>
</reference>
<dbReference type="SUPFAM" id="SSF52091">
    <property type="entry name" value="SpoIIaa-like"/>
    <property type="match status" value="2"/>
</dbReference>
<dbReference type="InterPro" id="IPR036513">
    <property type="entry name" value="STAS_dom_sf"/>
</dbReference>
<dbReference type="InterPro" id="IPR052746">
    <property type="entry name" value="MlaB_ABC_Transporter"/>
</dbReference>
<accession>A0A080LSA5</accession>
<gene>
    <name evidence="3" type="ORF">AW09_003639</name>
</gene>
<dbReference type="Proteomes" id="UP000020077">
    <property type="component" value="Unassembled WGS sequence"/>
</dbReference>
<evidence type="ECO:0000313" key="3">
    <source>
        <dbReference type="EMBL" id="KFB71226.1"/>
    </source>
</evidence>
<name>A0A080LSA5_9PROT</name>
<sequence>MCVTEKIFSETQASSMNGLRKEIAVCWTMCYKVNSSRIHEFNRSPSRQMVFSFFKKQPPEKKMVARPAAAPRARDERGEALGQAPDDKPAAAAPVGLLRADLPFATPVSKIEGQPLDLSEFVFSEHAHDIPIEVEIDPVDAEAEEAAMLFANGQDSAVRSLLENSTRSYRSGPGERLWLMLFDLFRLTGQKAPFEALGIDYAQSFEKSPPGWRDTAVAAPVHAKVVGSVLFKGELTGDNDAGFTAVRQALARNPRLRLDLSKLRRLDAAGCQWLLDLLQQAHKDRREIELLGRDHLAALLDPLIMPGRTENQACWLLKLEVCQLRGQLEAFEDLAVNYAVTFEISPPSWEPRRVMEAEPPPLVLAVADQLVTEAYVIKGDVKASRFTDLPAYAEANDPVLIDCAAVTRMDFLSAGALLNILTMVKRKGRQIIFRHPHYLLAELFRVVGLKAVAEIVLARN</sequence>
<feature type="region of interest" description="Disordered" evidence="1">
    <location>
        <begin position="62"/>
        <end position="88"/>
    </location>
</feature>
<evidence type="ECO:0000256" key="1">
    <source>
        <dbReference type="SAM" id="MobiDB-lite"/>
    </source>
</evidence>
<feature type="compositionally biased region" description="Basic and acidic residues" evidence="1">
    <location>
        <begin position="72"/>
        <end position="88"/>
    </location>
</feature>
<evidence type="ECO:0000259" key="2">
    <source>
        <dbReference type="PROSITE" id="PS50801"/>
    </source>
</evidence>
<dbReference type="PANTHER" id="PTHR35849:SF2">
    <property type="entry name" value="BLR2341 PROTEIN"/>
    <property type="match status" value="1"/>
</dbReference>
<dbReference type="PROSITE" id="PS50801">
    <property type="entry name" value="STAS"/>
    <property type="match status" value="1"/>
</dbReference>
<dbReference type="AlphaFoldDB" id="A0A080LSA5"/>
<organism evidence="3 4">
    <name type="scientific">Candidatus Accumulibacter phosphatis</name>
    <dbReference type="NCBI Taxonomy" id="327160"/>
    <lineage>
        <taxon>Bacteria</taxon>
        <taxon>Pseudomonadati</taxon>
        <taxon>Pseudomonadota</taxon>
        <taxon>Betaproteobacteria</taxon>
        <taxon>Candidatus Accumulibacter</taxon>
    </lineage>
</organism>
<dbReference type="PANTHER" id="PTHR35849">
    <property type="entry name" value="BLR2341 PROTEIN"/>
    <property type="match status" value="1"/>
</dbReference>
<feature type="domain" description="STAS" evidence="2">
    <location>
        <begin position="399"/>
        <end position="460"/>
    </location>
</feature>
<dbReference type="InterPro" id="IPR058548">
    <property type="entry name" value="MlaB-like_STAS"/>
</dbReference>
<protein>
    <submittedName>
        <fullName evidence="3">Anti-anti-sigma factor</fullName>
    </submittedName>
</protein>
<dbReference type="Pfam" id="PF13466">
    <property type="entry name" value="STAS_2"/>
    <property type="match status" value="2"/>
</dbReference>